<proteinExistence type="predicted"/>
<dbReference type="AlphaFoldDB" id="X1GUL9"/>
<comment type="caution">
    <text evidence="1">The sequence shown here is derived from an EMBL/GenBank/DDBJ whole genome shotgun (WGS) entry which is preliminary data.</text>
</comment>
<evidence type="ECO:0000313" key="1">
    <source>
        <dbReference type="EMBL" id="GAH48545.1"/>
    </source>
</evidence>
<dbReference type="EMBL" id="BARU01020360">
    <property type="protein sequence ID" value="GAH48545.1"/>
    <property type="molecule type" value="Genomic_DNA"/>
</dbReference>
<sequence length="285" mass="32880">ASNVAQGFFKIGPQRITQIFKEVEKLTRGMSGGMWDNWCNKLAEKDLVDQDTADSLKELSDYPFPWGAILMVMTILKVKMTDLEVLMNIYSLDRQYDVMGRTTPHPAPVQVLVQSAIIDPGRTTENRVELKKHGFDETQIDNLFLAAYRTLDEGTLRILYLRGEIDESRLYERMRELGYTDIRTGEMAKTWKTIPGPADLLHMVAKEAFEPDMYTLLGLDQGFPTEQMPSMEAHGLSRYWAEKYWIAHWDQPSIGQGFEMLHRDVIGLPELDLLFRAVEIPPYWR</sequence>
<name>X1GUL9_9ZZZZ</name>
<organism evidence="1">
    <name type="scientific">marine sediment metagenome</name>
    <dbReference type="NCBI Taxonomy" id="412755"/>
    <lineage>
        <taxon>unclassified sequences</taxon>
        <taxon>metagenomes</taxon>
        <taxon>ecological metagenomes</taxon>
    </lineage>
</organism>
<reference evidence="1" key="1">
    <citation type="journal article" date="2014" name="Front. Microbiol.">
        <title>High frequency of phylogenetically diverse reductive dehalogenase-homologous genes in deep subseafloor sedimentary metagenomes.</title>
        <authorList>
            <person name="Kawai M."/>
            <person name="Futagami T."/>
            <person name="Toyoda A."/>
            <person name="Takaki Y."/>
            <person name="Nishi S."/>
            <person name="Hori S."/>
            <person name="Arai W."/>
            <person name="Tsubouchi T."/>
            <person name="Morono Y."/>
            <person name="Uchiyama I."/>
            <person name="Ito T."/>
            <person name="Fujiyama A."/>
            <person name="Inagaki F."/>
            <person name="Takami H."/>
        </authorList>
    </citation>
    <scope>NUCLEOTIDE SEQUENCE</scope>
    <source>
        <strain evidence="1">Expedition CK06-06</strain>
    </source>
</reference>
<protein>
    <submittedName>
        <fullName evidence="1">Uncharacterized protein</fullName>
    </submittedName>
</protein>
<accession>X1GUL9</accession>
<feature type="non-terminal residue" evidence="1">
    <location>
        <position position="285"/>
    </location>
</feature>
<gene>
    <name evidence="1" type="ORF">S03H2_33456</name>
</gene>
<feature type="non-terminal residue" evidence="1">
    <location>
        <position position="1"/>
    </location>
</feature>